<organism evidence="1 2">
    <name type="scientific">Nephila pilipes</name>
    <name type="common">Giant wood spider</name>
    <name type="synonym">Nephila maculata</name>
    <dbReference type="NCBI Taxonomy" id="299642"/>
    <lineage>
        <taxon>Eukaryota</taxon>
        <taxon>Metazoa</taxon>
        <taxon>Ecdysozoa</taxon>
        <taxon>Arthropoda</taxon>
        <taxon>Chelicerata</taxon>
        <taxon>Arachnida</taxon>
        <taxon>Araneae</taxon>
        <taxon>Araneomorphae</taxon>
        <taxon>Entelegynae</taxon>
        <taxon>Araneoidea</taxon>
        <taxon>Nephilidae</taxon>
        <taxon>Nephila</taxon>
    </lineage>
</organism>
<keyword evidence="2" id="KW-1185">Reference proteome</keyword>
<name>A0A8X6T556_NEPPI</name>
<gene>
    <name evidence="1" type="ORF">NPIL_579851</name>
</gene>
<dbReference type="Proteomes" id="UP000887013">
    <property type="component" value="Unassembled WGS sequence"/>
</dbReference>
<evidence type="ECO:0000313" key="2">
    <source>
        <dbReference type="Proteomes" id="UP000887013"/>
    </source>
</evidence>
<proteinExistence type="predicted"/>
<sequence length="109" mass="12750">MIDALQLLSASRFKGVLQCKNFWFTKVNEKLKHHESLYLFKRRFEKPFTIPQPDRISVIIGDITDEKWQIALATKNSNTVGRTIDRAPWVILMLSAVQKNKRNTYKISN</sequence>
<accession>A0A8X6T556</accession>
<dbReference type="AlphaFoldDB" id="A0A8X6T556"/>
<evidence type="ECO:0000313" key="1">
    <source>
        <dbReference type="EMBL" id="GFS74190.1"/>
    </source>
</evidence>
<comment type="caution">
    <text evidence="1">The sequence shown here is derived from an EMBL/GenBank/DDBJ whole genome shotgun (WGS) entry which is preliminary data.</text>
</comment>
<protein>
    <submittedName>
        <fullName evidence="1">Uncharacterized protein</fullName>
    </submittedName>
</protein>
<reference evidence="1" key="1">
    <citation type="submission" date="2020-08" db="EMBL/GenBank/DDBJ databases">
        <title>Multicomponent nature underlies the extraordinary mechanical properties of spider dragline silk.</title>
        <authorList>
            <person name="Kono N."/>
            <person name="Nakamura H."/>
            <person name="Mori M."/>
            <person name="Yoshida Y."/>
            <person name="Ohtoshi R."/>
            <person name="Malay A.D."/>
            <person name="Moran D.A.P."/>
            <person name="Tomita M."/>
            <person name="Numata K."/>
            <person name="Arakawa K."/>
        </authorList>
    </citation>
    <scope>NUCLEOTIDE SEQUENCE</scope>
</reference>
<dbReference type="EMBL" id="BMAW01050180">
    <property type="protein sequence ID" value="GFS74190.1"/>
    <property type="molecule type" value="Genomic_DNA"/>
</dbReference>